<dbReference type="GO" id="GO:0008270">
    <property type="term" value="F:zinc ion binding"/>
    <property type="evidence" value="ECO:0007669"/>
    <property type="project" value="InterPro"/>
</dbReference>
<dbReference type="SUPFAM" id="SSF57701">
    <property type="entry name" value="Zn2/Cys6 DNA-binding domain"/>
    <property type="match status" value="1"/>
</dbReference>
<sequence>MCRLRKVKCLVAHKEHGSESARSPQCQLCKNSNLECKWDVIDGRKRKRRKPSDPDQNASGAGEQQNPESSREVFDYPNGLQAEHNNSQPNTNKKESSKESSSVELGGTEGANTARQNNGEVAQATGTQLVPSGQLNPRSYHEPQMPFEELCAEAGVEIPPNWPDLQDFIFGADVFGHVDHGGQEYLQPPIGPSPN</sequence>
<dbReference type="Proteomes" id="UP000826661">
    <property type="component" value="Chromosome IV"/>
</dbReference>
<feature type="compositionally biased region" description="Polar residues" evidence="2">
    <location>
        <begin position="54"/>
        <end position="68"/>
    </location>
</feature>
<gene>
    <name evidence="3" type="ORF">H0G86_007223</name>
</gene>
<accession>A0A8G0LG35</accession>
<dbReference type="Gene3D" id="4.10.240.10">
    <property type="entry name" value="Zn(2)-C6 fungal-type DNA-binding domain"/>
    <property type="match status" value="1"/>
</dbReference>
<dbReference type="CDD" id="cd00067">
    <property type="entry name" value="GAL4"/>
    <property type="match status" value="1"/>
</dbReference>
<dbReference type="EMBL" id="CP075867">
    <property type="protein sequence ID" value="QYT00123.1"/>
    <property type="molecule type" value="Genomic_DNA"/>
</dbReference>
<evidence type="ECO:0000256" key="1">
    <source>
        <dbReference type="ARBA" id="ARBA00023242"/>
    </source>
</evidence>
<feature type="region of interest" description="Disordered" evidence="2">
    <location>
        <begin position="40"/>
        <end position="114"/>
    </location>
</feature>
<name>A0A8G0LG35_9HYPO</name>
<keyword evidence="1" id="KW-0539">Nucleus</keyword>
<dbReference type="InterPro" id="IPR001138">
    <property type="entry name" value="Zn2Cys6_DnaBD"/>
</dbReference>
<evidence type="ECO:0000256" key="2">
    <source>
        <dbReference type="SAM" id="MobiDB-lite"/>
    </source>
</evidence>
<organism evidence="3 4">
    <name type="scientific">Trichoderma simmonsii</name>
    <dbReference type="NCBI Taxonomy" id="1491479"/>
    <lineage>
        <taxon>Eukaryota</taxon>
        <taxon>Fungi</taxon>
        <taxon>Dikarya</taxon>
        <taxon>Ascomycota</taxon>
        <taxon>Pezizomycotina</taxon>
        <taxon>Sordariomycetes</taxon>
        <taxon>Hypocreomycetidae</taxon>
        <taxon>Hypocreales</taxon>
        <taxon>Hypocreaceae</taxon>
        <taxon>Trichoderma</taxon>
    </lineage>
</organism>
<reference evidence="3 4" key="1">
    <citation type="journal article" date="2021" name="BMC Genomics">
        <title>Telomere-to-telomere genome assembly of asparaginase-producing Trichoderma simmonsii.</title>
        <authorList>
            <person name="Chung D."/>
            <person name="Kwon Y.M."/>
            <person name="Yang Y."/>
        </authorList>
    </citation>
    <scope>NUCLEOTIDE SEQUENCE [LARGE SCALE GENOMIC DNA]</scope>
    <source>
        <strain evidence="3 4">GH-Sj1</strain>
    </source>
</reference>
<evidence type="ECO:0000313" key="3">
    <source>
        <dbReference type="EMBL" id="QYT00123.1"/>
    </source>
</evidence>
<protein>
    <recommendedName>
        <fullName evidence="5">Zn(2)-C6 fungal-type domain-containing protein</fullName>
    </recommendedName>
</protein>
<evidence type="ECO:0008006" key="5">
    <source>
        <dbReference type="Google" id="ProtNLM"/>
    </source>
</evidence>
<proteinExistence type="predicted"/>
<dbReference type="AlphaFoldDB" id="A0A8G0LG35"/>
<keyword evidence="4" id="KW-1185">Reference proteome</keyword>
<evidence type="ECO:0000313" key="4">
    <source>
        <dbReference type="Proteomes" id="UP000826661"/>
    </source>
</evidence>
<dbReference type="GO" id="GO:0000981">
    <property type="term" value="F:DNA-binding transcription factor activity, RNA polymerase II-specific"/>
    <property type="evidence" value="ECO:0007669"/>
    <property type="project" value="InterPro"/>
</dbReference>
<dbReference type="InterPro" id="IPR036864">
    <property type="entry name" value="Zn2-C6_fun-type_DNA-bd_sf"/>
</dbReference>